<dbReference type="PROSITE" id="PS51318">
    <property type="entry name" value="TAT"/>
    <property type="match status" value="1"/>
</dbReference>
<comment type="similarity">
    <text evidence="5">Belongs to the FAD-dependent oxidoreductase 2 family. FRD/SDH subfamily.</text>
</comment>
<organism evidence="7 8">
    <name type="scientific">Neobacillus kokaensis</name>
    <dbReference type="NCBI Taxonomy" id="2759023"/>
    <lineage>
        <taxon>Bacteria</taxon>
        <taxon>Bacillati</taxon>
        <taxon>Bacillota</taxon>
        <taxon>Bacilli</taxon>
        <taxon>Bacillales</taxon>
        <taxon>Bacillaceae</taxon>
        <taxon>Neobacillus</taxon>
    </lineage>
</organism>
<feature type="signal peptide" evidence="5">
    <location>
        <begin position="1"/>
        <end position="30"/>
    </location>
</feature>
<accession>A0ABQ3NC31</accession>
<dbReference type="SUPFAM" id="SSF51905">
    <property type="entry name" value="FAD/NAD(P)-binding domain"/>
    <property type="match status" value="1"/>
</dbReference>
<comment type="cofactor">
    <cofactor evidence="1">
        <name>FAD</name>
        <dbReference type="ChEBI" id="CHEBI:57692"/>
    </cofactor>
</comment>
<keyword evidence="4 5" id="KW-0560">Oxidoreductase</keyword>
<dbReference type="PANTHER" id="PTHR43400">
    <property type="entry name" value="FUMARATE REDUCTASE"/>
    <property type="match status" value="1"/>
</dbReference>
<keyword evidence="5" id="KW-0732">Signal</keyword>
<dbReference type="PANTHER" id="PTHR43400:SF7">
    <property type="entry name" value="FAD-DEPENDENT OXIDOREDUCTASE 2 FAD BINDING DOMAIN-CONTAINING PROTEIN"/>
    <property type="match status" value="1"/>
</dbReference>
<dbReference type="Gene3D" id="3.50.50.60">
    <property type="entry name" value="FAD/NAD(P)-binding domain"/>
    <property type="match status" value="1"/>
</dbReference>
<reference evidence="7 8" key="1">
    <citation type="journal article" date="2022" name="Int. J. Syst. Evol. Microbiol.">
        <title>Neobacillus kokaensis sp. nov., isolated from soil.</title>
        <authorList>
            <person name="Yuki K."/>
            <person name="Matsubara H."/>
            <person name="Yamaguchi S."/>
        </authorList>
    </citation>
    <scope>NUCLEOTIDE SEQUENCE [LARGE SCALE GENOMIC DNA]</scope>
    <source>
        <strain evidence="7 8">LOB 377</strain>
    </source>
</reference>
<dbReference type="InterPro" id="IPR050315">
    <property type="entry name" value="FAD-oxidoreductase_2"/>
</dbReference>
<feature type="domain" description="FAD-dependent oxidoreductase 2 FAD-binding" evidence="6">
    <location>
        <begin position="43"/>
        <end position="487"/>
    </location>
</feature>
<evidence type="ECO:0000256" key="1">
    <source>
        <dbReference type="ARBA" id="ARBA00001974"/>
    </source>
</evidence>
<dbReference type="RefSeq" id="WP_191277118.1">
    <property type="nucleotide sequence ID" value="NZ_BNDS01000043.1"/>
</dbReference>
<evidence type="ECO:0000256" key="3">
    <source>
        <dbReference type="ARBA" id="ARBA00022827"/>
    </source>
</evidence>
<dbReference type="Proteomes" id="UP000637074">
    <property type="component" value="Unassembled WGS sequence"/>
</dbReference>
<evidence type="ECO:0000256" key="2">
    <source>
        <dbReference type="ARBA" id="ARBA00022630"/>
    </source>
</evidence>
<keyword evidence="8" id="KW-1185">Reference proteome</keyword>
<protein>
    <submittedName>
        <fullName evidence="7">Flavocytochrome c</fullName>
    </submittedName>
</protein>
<dbReference type="SUPFAM" id="SSF56425">
    <property type="entry name" value="Succinate dehydrogenase/fumarate reductase flavoprotein, catalytic domain"/>
    <property type="match status" value="1"/>
</dbReference>
<evidence type="ECO:0000256" key="5">
    <source>
        <dbReference type="RuleBase" id="RU366062"/>
    </source>
</evidence>
<dbReference type="Pfam" id="PF00890">
    <property type="entry name" value="FAD_binding_2"/>
    <property type="match status" value="1"/>
</dbReference>
<dbReference type="InterPro" id="IPR006311">
    <property type="entry name" value="TAT_signal"/>
</dbReference>
<dbReference type="NCBIfam" id="TIGR01813">
    <property type="entry name" value="flavo_cyto_c"/>
    <property type="match status" value="1"/>
</dbReference>
<feature type="chain" id="PRO_5045000962" evidence="5">
    <location>
        <begin position="31"/>
        <end position="513"/>
    </location>
</feature>
<proteinExistence type="inferred from homology"/>
<dbReference type="Gene3D" id="3.90.700.10">
    <property type="entry name" value="Succinate dehydrogenase/fumarate reductase flavoprotein, catalytic domain"/>
    <property type="match status" value="1"/>
</dbReference>
<sequence>MDRRTFIKTGAITATAAALSVSSIAPFVDAEENTDTEFDEVFDIIVVGSGLAGTTSAITAAEHGNKVLVVDKMNILGGTSLISGLNFSCVGSDEQKARGIKDTPELMAEDMRKVSEDYGDPELSLTVARMTTRFYHFLKDRGVVFKEFKQLGGHSVARAVWAGGGAFVIRPLHAYARENLADRLTMRKRCKVDDIVFENGRAVGLKVRENYYFDFDDPQNDDKKNKTGTVKYIGAKKGIVFASGGYCRDKKLLGAEADILEETNSDANPGARSGTMQMLMSHGAQAVNLSLFRLAYPIPTEDLMWGMLINPDGKRFVNEFGNRNTIGMTILKEKKKFDGKAPLLIYDQTGADNFHDKQRFQLSMEAKNGYEGTMYKFQTLKEVAKYFGYDPRVLQKAVDEYNAALDSGVDQEFGKDFSQMNGAALRKAPFYAMRLTPKCTYTPGGVRITKEAQMINSATGETFEGLFAAGEATGGVHGAMRLTACSVPDCGAFGLISGDNVSAMKPVKLKMKS</sequence>
<evidence type="ECO:0000313" key="7">
    <source>
        <dbReference type="EMBL" id="GHI01464.1"/>
    </source>
</evidence>
<comment type="caution">
    <text evidence="7">The sequence shown here is derived from an EMBL/GenBank/DDBJ whole genome shotgun (WGS) entry which is preliminary data.</text>
</comment>
<name>A0ABQ3NC31_9BACI</name>
<dbReference type="InterPro" id="IPR003953">
    <property type="entry name" value="FAD-dep_OxRdtase_2_FAD-bd"/>
</dbReference>
<dbReference type="InterPro" id="IPR027477">
    <property type="entry name" value="Succ_DH/fumarate_Rdtase_cat_sf"/>
</dbReference>
<keyword evidence="2 5" id="KW-0285">Flavoprotein</keyword>
<dbReference type="PRINTS" id="PR00368">
    <property type="entry name" value="FADPNR"/>
</dbReference>
<gene>
    <name evidence="7" type="ORF">AM1BK_50060</name>
</gene>
<evidence type="ECO:0000256" key="4">
    <source>
        <dbReference type="ARBA" id="ARBA00023002"/>
    </source>
</evidence>
<dbReference type="EMBL" id="BNDS01000043">
    <property type="protein sequence ID" value="GHI01464.1"/>
    <property type="molecule type" value="Genomic_DNA"/>
</dbReference>
<evidence type="ECO:0000313" key="8">
    <source>
        <dbReference type="Proteomes" id="UP000637074"/>
    </source>
</evidence>
<dbReference type="InterPro" id="IPR036188">
    <property type="entry name" value="FAD/NAD-bd_sf"/>
</dbReference>
<dbReference type="InterPro" id="IPR010960">
    <property type="entry name" value="Flavocytochrome_c"/>
</dbReference>
<evidence type="ECO:0000259" key="6">
    <source>
        <dbReference type="Pfam" id="PF00890"/>
    </source>
</evidence>
<keyword evidence="3 5" id="KW-0274">FAD</keyword>